<evidence type="ECO:0000313" key="3">
    <source>
        <dbReference type="Proteomes" id="UP001460270"/>
    </source>
</evidence>
<dbReference type="Proteomes" id="UP001460270">
    <property type="component" value="Unassembled WGS sequence"/>
</dbReference>
<accession>A0AAW0MQN2</accession>
<protein>
    <submittedName>
        <fullName evidence="2">Uncharacterized protein</fullName>
    </submittedName>
</protein>
<evidence type="ECO:0000256" key="1">
    <source>
        <dbReference type="SAM" id="MobiDB-lite"/>
    </source>
</evidence>
<dbReference type="AlphaFoldDB" id="A0AAW0MQN2"/>
<organism evidence="2 3">
    <name type="scientific">Mugilogobius chulae</name>
    <name type="common">yellowstripe goby</name>
    <dbReference type="NCBI Taxonomy" id="88201"/>
    <lineage>
        <taxon>Eukaryota</taxon>
        <taxon>Metazoa</taxon>
        <taxon>Chordata</taxon>
        <taxon>Craniata</taxon>
        <taxon>Vertebrata</taxon>
        <taxon>Euteleostomi</taxon>
        <taxon>Actinopterygii</taxon>
        <taxon>Neopterygii</taxon>
        <taxon>Teleostei</taxon>
        <taxon>Neoteleostei</taxon>
        <taxon>Acanthomorphata</taxon>
        <taxon>Gobiaria</taxon>
        <taxon>Gobiiformes</taxon>
        <taxon>Gobioidei</taxon>
        <taxon>Gobiidae</taxon>
        <taxon>Gobionellinae</taxon>
        <taxon>Mugilogobius</taxon>
    </lineage>
</organism>
<comment type="caution">
    <text evidence="2">The sequence shown here is derived from an EMBL/GenBank/DDBJ whole genome shotgun (WGS) entry which is preliminary data.</text>
</comment>
<proteinExistence type="predicted"/>
<name>A0AAW0MQN2_9GOBI</name>
<feature type="region of interest" description="Disordered" evidence="1">
    <location>
        <begin position="1"/>
        <end position="65"/>
    </location>
</feature>
<dbReference type="EMBL" id="JBBPFD010000022">
    <property type="protein sequence ID" value="KAK7881795.1"/>
    <property type="molecule type" value="Genomic_DNA"/>
</dbReference>
<keyword evidence="3" id="KW-1185">Reference proteome</keyword>
<feature type="compositionally biased region" description="Basic and acidic residues" evidence="1">
    <location>
        <begin position="46"/>
        <end position="62"/>
    </location>
</feature>
<gene>
    <name evidence="2" type="ORF">WMY93_030204</name>
</gene>
<evidence type="ECO:0000313" key="2">
    <source>
        <dbReference type="EMBL" id="KAK7881795.1"/>
    </source>
</evidence>
<sequence length="108" mass="11475">MAKGSEVRKNHQSGMVHAGTNVHPGTETDESENKGGVTLQCLSSVRAKEVKSRRKEGREDTRSLAQGRVWGGLGRHRASNTAVLSHTFFAQDCPVSAGPPPAAPLMGL</sequence>
<reference evidence="3" key="1">
    <citation type="submission" date="2024-04" db="EMBL/GenBank/DDBJ databases">
        <title>Salinicola lusitanus LLJ914,a marine bacterium isolated from the Okinawa Trough.</title>
        <authorList>
            <person name="Li J."/>
        </authorList>
    </citation>
    <scope>NUCLEOTIDE SEQUENCE [LARGE SCALE GENOMIC DNA]</scope>
</reference>